<dbReference type="InterPro" id="IPR004853">
    <property type="entry name" value="Sugar_P_trans_dom"/>
</dbReference>
<dbReference type="AlphaFoldDB" id="A0A2J8A1L8"/>
<comment type="subcellular location">
    <subcellularLocation>
        <location evidence="1">Membrane</location>
        <topology evidence="1">Multi-pass membrane protein</topology>
    </subcellularLocation>
</comment>
<feature type="transmembrane region" description="Helical" evidence="6">
    <location>
        <begin position="99"/>
        <end position="119"/>
    </location>
</feature>
<evidence type="ECO:0000259" key="7">
    <source>
        <dbReference type="Pfam" id="PF03151"/>
    </source>
</evidence>
<evidence type="ECO:0000313" key="8">
    <source>
        <dbReference type="EMBL" id="PNH06400.1"/>
    </source>
</evidence>
<keyword evidence="2 6" id="KW-0812">Transmembrane</keyword>
<protein>
    <submittedName>
        <fullName evidence="8">Solute carrier family 35 member E3</fullName>
    </submittedName>
</protein>
<feature type="transmembrane region" description="Helical" evidence="6">
    <location>
        <begin position="45"/>
        <end position="67"/>
    </location>
</feature>
<evidence type="ECO:0000256" key="1">
    <source>
        <dbReference type="ARBA" id="ARBA00004141"/>
    </source>
</evidence>
<feature type="transmembrane region" description="Helical" evidence="6">
    <location>
        <begin position="184"/>
        <end position="205"/>
    </location>
</feature>
<comment type="caution">
    <text evidence="8">The sequence shown here is derived from an EMBL/GenBank/DDBJ whole genome shotgun (WGS) entry which is preliminary data.</text>
</comment>
<feature type="transmembrane region" description="Helical" evidence="6">
    <location>
        <begin position="150"/>
        <end position="172"/>
    </location>
</feature>
<keyword evidence="3 6" id="KW-1133">Transmembrane helix</keyword>
<dbReference type="PANTHER" id="PTHR11132">
    <property type="entry name" value="SOLUTE CARRIER FAMILY 35"/>
    <property type="match status" value="1"/>
</dbReference>
<feature type="domain" description="Sugar phosphate transporter" evidence="7">
    <location>
        <begin position="25"/>
        <end position="318"/>
    </location>
</feature>
<feature type="transmembrane region" description="Helical" evidence="6">
    <location>
        <begin position="74"/>
        <end position="93"/>
    </location>
</feature>
<evidence type="ECO:0000256" key="2">
    <source>
        <dbReference type="ARBA" id="ARBA00022692"/>
    </source>
</evidence>
<proteinExistence type="predicted"/>
<feature type="transmembrane region" description="Helical" evidence="6">
    <location>
        <begin position="126"/>
        <end position="144"/>
    </location>
</feature>
<keyword evidence="4 6" id="KW-0472">Membrane</keyword>
<dbReference type="EMBL" id="PGGS01000239">
    <property type="protein sequence ID" value="PNH06400.1"/>
    <property type="molecule type" value="Genomic_DNA"/>
</dbReference>
<gene>
    <name evidence="8" type="ORF">TSOC_007237</name>
</gene>
<sequence>MAVLSSANIKALTYGAMNVVSASGIVFANKAVFQTYGFHFTYALTWLHTLTTLLGMRAFAAGGMFAAKPIPQRRLVPLAAAYVAYIVLCNLSLKVNTVGFYQVMKIAVAPTVIGLELLMFRRVPPARIVAAVLVVCLGIGVATVTDSQMVSNVLGIGVGMGATLVTALYQIWAGSKQRELKASSMQLLHAYTPQATIMLGLLVPLCEPMGWAHTAAAAAGPLPAGAAAAALVRPPGSLLAYAYHPAAVAAIVISAVLGLLVSLSTFLVIGATSSLTYNVVGHLKTIIILSGGCVFFGDTMPTKKLLGVCIAMGGIVWYTQQKLAAPATAAGGAGGEGTSAAGSMSYPRRGTASSLLPITSAPPMSSVKSVYTAAARSRAAAGGGGGAPGGGAARAGMGGSLGSQHVHRQ</sequence>
<dbReference type="InterPro" id="IPR050186">
    <property type="entry name" value="TPT_transporter"/>
</dbReference>
<evidence type="ECO:0000256" key="3">
    <source>
        <dbReference type="ARBA" id="ARBA00022989"/>
    </source>
</evidence>
<reference evidence="8 9" key="1">
    <citation type="journal article" date="2017" name="Mol. Biol. Evol.">
        <title>The 4-celled Tetrabaena socialis nuclear genome reveals the essential components for genetic control of cell number at the origin of multicellularity in the volvocine lineage.</title>
        <authorList>
            <person name="Featherston J."/>
            <person name="Arakaki Y."/>
            <person name="Hanschen E.R."/>
            <person name="Ferris P.J."/>
            <person name="Michod R.E."/>
            <person name="Olson B.J.S.C."/>
            <person name="Nozaki H."/>
            <person name="Durand P.M."/>
        </authorList>
    </citation>
    <scope>NUCLEOTIDE SEQUENCE [LARGE SCALE GENOMIC DNA]</scope>
    <source>
        <strain evidence="8 9">NIES-571</strain>
    </source>
</reference>
<dbReference type="GO" id="GO:0016020">
    <property type="term" value="C:membrane"/>
    <property type="evidence" value="ECO:0007669"/>
    <property type="project" value="UniProtKB-SubCell"/>
</dbReference>
<accession>A0A2J8A1L8</accession>
<name>A0A2J8A1L8_9CHLO</name>
<dbReference type="Pfam" id="PF03151">
    <property type="entry name" value="TPT"/>
    <property type="match status" value="1"/>
</dbReference>
<evidence type="ECO:0000313" key="9">
    <source>
        <dbReference type="Proteomes" id="UP000236333"/>
    </source>
</evidence>
<feature type="compositionally biased region" description="Gly residues" evidence="5">
    <location>
        <begin position="382"/>
        <end position="401"/>
    </location>
</feature>
<evidence type="ECO:0000256" key="6">
    <source>
        <dbReference type="SAM" id="Phobius"/>
    </source>
</evidence>
<organism evidence="8 9">
    <name type="scientific">Tetrabaena socialis</name>
    <dbReference type="NCBI Taxonomy" id="47790"/>
    <lineage>
        <taxon>Eukaryota</taxon>
        <taxon>Viridiplantae</taxon>
        <taxon>Chlorophyta</taxon>
        <taxon>core chlorophytes</taxon>
        <taxon>Chlorophyceae</taxon>
        <taxon>CS clade</taxon>
        <taxon>Chlamydomonadales</taxon>
        <taxon>Tetrabaenaceae</taxon>
        <taxon>Tetrabaena</taxon>
    </lineage>
</organism>
<feature type="transmembrane region" description="Helical" evidence="6">
    <location>
        <begin position="12"/>
        <end position="33"/>
    </location>
</feature>
<feature type="transmembrane region" description="Helical" evidence="6">
    <location>
        <begin position="244"/>
        <end position="269"/>
    </location>
</feature>
<dbReference type="Proteomes" id="UP000236333">
    <property type="component" value="Unassembled WGS sequence"/>
</dbReference>
<keyword evidence="9" id="KW-1185">Reference proteome</keyword>
<feature type="transmembrane region" description="Helical" evidence="6">
    <location>
        <begin position="275"/>
        <end position="296"/>
    </location>
</feature>
<dbReference type="OrthoDB" id="5547497at2759"/>
<evidence type="ECO:0000256" key="4">
    <source>
        <dbReference type="ARBA" id="ARBA00023136"/>
    </source>
</evidence>
<feature type="transmembrane region" description="Helical" evidence="6">
    <location>
        <begin position="211"/>
        <end position="232"/>
    </location>
</feature>
<feature type="region of interest" description="Disordered" evidence="5">
    <location>
        <begin position="382"/>
        <end position="409"/>
    </location>
</feature>
<evidence type="ECO:0000256" key="5">
    <source>
        <dbReference type="SAM" id="MobiDB-lite"/>
    </source>
</evidence>